<reference evidence="8" key="5">
    <citation type="journal article" date="1994" name="Virology">
        <title>Identification and characterization of Marek's disease virus genes homologous to ICP27 and glycoprotein K of herpes simplex virus-1.</title>
        <authorList>
            <person name="Ren D."/>
            <person name="Lee L.F."/>
            <person name="Coussens P.M."/>
        </authorList>
    </citation>
    <scope>NUCLEOTIDE SEQUENCE [LARGE SCALE GENOMIC DNA]</scope>
</reference>
<evidence type="ECO:0000256" key="1">
    <source>
        <dbReference type="ARBA" id="ARBA00022561"/>
    </source>
</evidence>
<reference evidence="7 8" key="3">
    <citation type="journal article" date="1992" name="Proc. Natl. Acad. Sci. U.S.A.">
        <title>Marek disease virus encodes a basic-leucine zipper gene resembling the fos/jun oncogenes that is highly expressed in lymphoblastoid tumors.</title>
        <authorList>
            <person name="Jones D."/>
            <person name="Lee L."/>
            <person name="Liu J.L."/>
            <person name="Kung H.J."/>
            <person name="Tillotson J.K."/>
        </authorList>
    </citation>
    <scope>NUCLEOTIDE SEQUENCE [LARGE SCALE GENOMIC DNA]</scope>
    <source>
        <strain evidence="7">GA</strain>
    </source>
</reference>
<keyword evidence="6" id="KW-0231">Viral genome packaging</keyword>
<organism evidence="7 8">
    <name type="scientific">Gallid alphaherpesvirus 2</name>
    <dbReference type="NCBI Taxonomy" id="10390"/>
    <lineage>
        <taxon>Viruses</taxon>
        <taxon>Duplodnaviria</taxon>
        <taxon>Heunggongvirae</taxon>
        <taxon>Peploviricota</taxon>
        <taxon>Herviviricetes</taxon>
        <taxon>Herpesvirales</taxon>
        <taxon>Orthoherpesviridae</taxon>
        <taxon>Alphaherpesvirinae</taxon>
        <taxon>Mardivirus</taxon>
        <taxon>Mardivirus gallidalpha2</taxon>
    </lineage>
</organism>
<evidence type="ECO:0000256" key="5">
    <source>
        <dbReference type="ARBA" id="ARBA00022921"/>
    </source>
</evidence>
<keyword evidence="5" id="KW-0426">Late protein</keyword>
<reference evidence="8" key="4">
    <citation type="journal article" date="1993" name="J. Gen. Virol.">
        <title>Nucleotide and predicted amino acid sequences of Marek's disease virus homologues of herpes simplex virus major tegument proteins.</title>
        <authorList>
            <person name="Yanagida N."/>
            <person name="Yoshida S."/>
            <person name="Nazerian K."/>
            <person name="Lee L.F."/>
        </authorList>
    </citation>
    <scope>NUCLEOTIDE SEQUENCE [LARGE SCALE GENOMIC DNA]</scope>
</reference>
<dbReference type="Pfam" id="PF04559">
    <property type="entry name" value="Herpes_UL17"/>
    <property type="match status" value="1"/>
</dbReference>
<reference evidence="8" key="2">
    <citation type="journal article" date="1991" name="J. Virol.">
        <title>Structural analysis and transcriptional mapping of the Marek's disease virus gene encoding pp38, an antigen associated with transformed cells.</title>
        <authorList>
            <person name="Cui Z.Z."/>
            <person name="Lee L.F."/>
            <person name="Liu J.L."/>
            <person name="Kung H.J."/>
        </authorList>
    </citation>
    <scope>NUCLEOTIDE SEQUENCE [LARGE SCALE GENOMIC DNA]</scope>
</reference>
<reference evidence="7 8" key="8">
    <citation type="journal article" date="2000" name="Proc. Natl. Acad. Sci. U.S.A.">
        <title>The complete unique long sequence and the overall genomic organization of the GA strain of Marek's disease virus.</title>
        <authorList>
            <person name="Lee L.F."/>
            <person name="Wu P."/>
            <person name="Sui D."/>
            <person name="Ren D."/>
            <person name="Kamil J."/>
            <person name="Kung H.J."/>
            <person name="Witter R.L."/>
        </authorList>
    </citation>
    <scope>NUCLEOTIDE SEQUENCE [LARGE SCALE GENOMIC DNA]</scope>
    <source>
        <strain evidence="7">GA</strain>
    </source>
</reference>
<dbReference type="InterPro" id="IPR007640">
    <property type="entry name" value="UL17-like"/>
</dbReference>
<dbReference type="EMBL" id="AF147806">
    <property type="protein sequence ID" value="AAF66752.1"/>
    <property type="molecule type" value="Genomic_DNA"/>
</dbReference>
<dbReference type="HAMAP" id="MF_04017">
    <property type="entry name" value="HSV_CVC1"/>
    <property type="match status" value="1"/>
</dbReference>
<evidence type="ECO:0000256" key="2">
    <source>
        <dbReference type="ARBA" id="ARBA00022562"/>
    </source>
</evidence>
<dbReference type="GO" id="GO:0019028">
    <property type="term" value="C:viral capsid"/>
    <property type="evidence" value="ECO:0007669"/>
    <property type="project" value="UniProtKB-KW"/>
</dbReference>
<dbReference type="GO" id="GO:0051276">
    <property type="term" value="P:chromosome organization"/>
    <property type="evidence" value="ECO:0007669"/>
    <property type="project" value="InterPro"/>
</dbReference>
<keyword evidence="2" id="KW-1048">Host nucleus</keyword>
<keyword evidence="1" id="KW-0167">Capsid protein</keyword>
<gene>
    <name evidence="7" type="primary">UL17</name>
</gene>
<evidence type="ECO:0000313" key="7">
    <source>
        <dbReference type="EMBL" id="AAF66752.1"/>
    </source>
</evidence>
<reference evidence="8" key="7">
    <citation type="journal article" date="1995" name="Virus Res.">
        <title>Identification and characterization of a Marek's disease virus gene encoding DNA polymerase.</title>
        <authorList>
            <person name="Sui D."/>
            <person name="Wu P."/>
            <person name="Kung H.J."/>
            <person name="Lee L.F."/>
        </authorList>
    </citation>
    <scope>NUCLEOTIDE SEQUENCE [LARGE SCALE GENOMIC DNA]</scope>
</reference>
<keyword evidence="3" id="KW-1188">Viral release from host cell</keyword>
<evidence type="ECO:0000313" key="8">
    <source>
        <dbReference type="Proteomes" id="UP000138113"/>
    </source>
</evidence>
<reference evidence="8" key="6">
    <citation type="journal article" date="1994" name="Virology">
        <title>Identification and characterization of a Marek's disease virus gene homologous to glycoprotein L of herpes simplex virus.</title>
        <authorList>
            <person name="Yoshida S."/>
            <person name="Lee L.F."/>
            <person name="Yanagida N."/>
            <person name="Nazerian K."/>
        </authorList>
    </citation>
    <scope>NUCLEOTIDE SEQUENCE [LARGE SCALE GENOMIC DNA]</scope>
</reference>
<protein>
    <submittedName>
        <fullName evidence="7">UL17</fullName>
    </submittedName>
</protein>
<accession>Q9IBV8</accession>
<sequence>MEAHIESETIYSLSNFDRGAMRHLLTHIIIPDECLIILMNVIGSGIDLTNLKDASPRILPVFTHLYLFPWAFKIGQNATGLCSNWSNLHREWRPSGALHSLLVPQVTNPAVFSTSNQSDQGALFISLPIECDSQNRFDPFTSVALRIPCSDIRTGDYKSYKDILFTQDELVPIGTRYNNDTERLQTLFLQFLQYTKKFESELPVTIIELGAKLEACIGNVDDVIHSQSKQFDIMHLLANNKHEFDTPDIRARIEADNTEIVQLIKKAAEAITKRAPVSGSLEKGSLGVVSGLKQGAIACLKNNTDLPSKNTQQKAVMNGLEPAGKIRFVGDGNTNVRLSSAMNHQLKEITTNFEDVLMFDSPSQKPVDSKEIFLTAIGILGNGITLANLWRCGSISIVTRVHSTTKSQFYIVAYENSVALGGRSSHLTPNPTSLNILLSIACQEEGVDHPCYLSQERKIDIARQAPILSDPLLREHNQLQAFSAGSEIDLMIDFKTHISNCVISAIGEALRMEPNLYQMISYHIHAYDLPFITEITNRTPNYIRATLNAISNSSWEKFSTGALISAAISYMAGYINKFGGKAYRRYTTENAAEHLGGDYQLVNTKIPGLVLFDYYSTGGECIKLNNRPVPIILNGGVDLWNRQPYNRSVMTCTFPEWFVPHATCEKFLPGESYAYICVGYDEHLHIAIVLPAGFMLTAHTEFNWPVVRIEAVLSRLCRTNKMQQVLRPYGFRGVYVTNPQHRY</sequence>
<evidence type="ECO:0000256" key="4">
    <source>
        <dbReference type="ARBA" id="ARBA00022844"/>
    </source>
</evidence>
<evidence type="ECO:0000256" key="3">
    <source>
        <dbReference type="ARBA" id="ARBA00022612"/>
    </source>
</evidence>
<name>Q9IBV8_9ALPH</name>
<proteinExistence type="inferred from homology"/>
<dbReference type="Proteomes" id="UP000138113">
    <property type="component" value="Segment"/>
</dbReference>
<reference evidence="8" key="1">
    <citation type="journal article" date="1988" name="J. Virol.">
        <title>Structure and complete nucleotide sequence of the Marek's disease herpesvirus gp57-65 gene.</title>
        <authorList>
            <person name="Coussens P.M."/>
            <person name="Velicer L.F."/>
        </authorList>
    </citation>
    <scope>NUCLEOTIDE SEQUENCE [LARGE SCALE GENOMIC DNA]</scope>
</reference>
<evidence type="ECO:0000256" key="6">
    <source>
        <dbReference type="ARBA" id="ARBA00023219"/>
    </source>
</evidence>
<keyword evidence="4" id="KW-0946">Virion</keyword>